<evidence type="ECO:0000259" key="2">
    <source>
        <dbReference type="SMART" id="SM00487"/>
    </source>
</evidence>
<dbReference type="InterPro" id="IPR018306">
    <property type="entry name" value="Phage_T5_Orf172_DNA-bd"/>
</dbReference>
<dbReference type="GO" id="GO:0004519">
    <property type="term" value="F:endonuclease activity"/>
    <property type="evidence" value="ECO:0007669"/>
    <property type="project" value="UniProtKB-KW"/>
</dbReference>
<reference evidence="5" key="1">
    <citation type="submission" date="2015-03" db="EMBL/GenBank/DDBJ databases">
        <authorList>
            <consortium name="Pathogen Informatics"/>
        </authorList>
    </citation>
    <scope>NUCLEOTIDE SEQUENCE [LARGE SCALE GENOMIC DNA]</scope>
    <source>
        <strain evidence="5">SMRU2248</strain>
    </source>
</reference>
<evidence type="ECO:0000313" key="5">
    <source>
        <dbReference type="Proteomes" id="UP000041827"/>
    </source>
</evidence>
<dbReference type="SMART" id="SM00487">
    <property type="entry name" value="DEXDc"/>
    <property type="match status" value="1"/>
</dbReference>
<feature type="domain" description="Bacteriophage T5 Orf172 DNA-binding" evidence="3">
    <location>
        <begin position="24"/>
        <end position="110"/>
    </location>
</feature>
<keyword evidence="4" id="KW-0378">Hydrolase</keyword>
<dbReference type="GO" id="GO:0009432">
    <property type="term" value="P:SOS response"/>
    <property type="evidence" value="ECO:0007669"/>
    <property type="project" value="UniProtKB-KW"/>
</dbReference>
<name>A0A0T8U7D2_9STRE</name>
<dbReference type="Pfam" id="PF04851">
    <property type="entry name" value="ResIII"/>
    <property type="match status" value="1"/>
</dbReference>
<gene>
    <name evidence="4" type="ORF">ERS021757_00972</name>
</gene>
<dbReference type="InterPro" id="IPR050742">
    <property type="entry name" value="Helicase_Restrict-Modif_Enz"/>
</dbReference>
<dbReference type="Proteomes" id="UP000041827">
    <property type="component" value="Unassembled WGS sequence"/>
</dbReference>
<dbReference type="Gene3D" id="3.40.50.300">
    <property type="entry name" value="P-loop containing nucleotide triphosphate hydrolases"/>
    <property type="match status" value="2"/>
</dbReference>
<keyword evidence="4" id="KW-0255">Endonuclease</keyword>
<dbReference type="InterPro" id="IPR014001">
    <property type="entry name" value="Helicase_ATP-bd"/>
</dbReference>
<dbReference type="GO" id="GO:0003677">
    <property type="term" value="F:DNA binding"/>
    <property type="evidence" value="ECO:0007669"/>
    <property type="project" value="InterPro"/>
</dbReference>
<evidence type="ECO:0000256" key="1">
    <source>
        <dbReference type="ARBA" id="ARBA00023236"/>
    </source>
</evidence>
<feature type="domain" description="Helicase ATP-binding" evidence="2">
    <location>
        <begin position="127"/>
        <end position="332"/>
    </location>
</feature>
<dbReference type="Pfam" id="PF10544">
    <property type="entry name" value="T5orf172"/>
    <property type="match status" value="1"/>
</dbReference>
<keyword evidence="1" id="KW-0742">SOS response</keyword>
<accession>A0A0T8U7D2</accession>
<sequence>MPVEIKTSKEIHPKIYAYTTPTVTSNEGWIKIGYTERDVTQRIKEQTHTAHIDTDILWTGDAAYTEEPDKGKTFKDHDFHHFLSFHDVERRPKTEWFYFNGTPEKSKNLFDKFVQHDLSGYQPGKGQDYTLRQEQEEAVAKTLAYFQEHAGGKFLWNAKPRFGKTLSTYDLARRMEAVNVLIVTNRPAIANSWYDDFETFIAGQTTYKFVSESDSLKSRPTLSRKEFVGILDDDVRQLAFISLQDLKGSVYLGGEHDKLKWVTDLHWDLLVIDEAHEGVDTFKTDQAFNKIRRNFTLHLSGTPFKALAKGDFTEEQIYNWSYADEQAAKTIWSPEQEEENPYETLPQLNLFTYQMSQMIGEELEKGAQLDGENIDYAFDLSEFFATDDKGKFIHEQDVKNWLDTLSSNEKYPFSTKELRNELKHTFWLLERVASAKALKALLEEHPIYENYEIVLAAGDGRMSEEDDKVKLKSLDLVRKAIAGNDKTITLSVGQLTTGVTIPEWTGVLMLSNLKSPALYMQAAFRAQNPYSWTDNKGNHFRKERAYVFDFAPERTLILFDEFANNLSLATAGGGGTSTTREENIRELLNFFPVIAEDRAGKMVEIDAKAVLTIPRQIKAREVLKRGFMSNLLFDNISGIFQASQTVLDILNELPVEKEGKVQDSSDLLDFSDVTVDDEGNAVVDHEIVVNQQMRLFGEKVYGLGESVAELVTKDEERTQKQLANDLSKTVSSVIVEELKVGYDDLKTREADHIKKQITATLENEILKNDIERKISEAHIKQELQQQLKEANDKAQKVRFKKIWKNV</sequence>
<dbReference type="InterPro" id="IPR006935">
    <property type="entry name" value="Helicase/UvrB_N"/>
</dbReference>
<dbReference type="AlphaFoldDB" id="A0A0T8U7D2"/>
<dbReference type="PANTHER" id="PTHR47396:SF1">
    <property type="entry name" value="ATP-DEPENDENT HELICASE IRC3-RELATED"/>
    <property type="match status" value="1"/>
</dbReference>
<dbReference type="InterPro" id="IPR027417">
    <property type="entry name" value="P-loop_NTPase"/>
</dbReference>
<proteinExistence type="predicted"/>
<dbReference type="SUPFAM" id="SSF52540">
    <property type="entry name" value="P-loop containing nucleoside triphosphate hydrolases"/>
    <property type="match status" value="2"/>
</dbReference>
<evidence type="ECO:0000259" key="3">
    <source>
        <dbReference type="SMART" id="SM00974"/>
    </source>
</evidence>
<dbReference type="SMART" id="SM00974">
    <property type="entry name" value="T5orf172"/>
    <property type="match status" value="1"/>
</dbReference>
<organism evidence="4 5">
    <name type="scientific">Streptococcus pseudopneumoniae</name>
    <dbReference type="NCBI Taxonomy" id="257758"/>
    <lineage>
        <taxon>Bacteria</taxon>
        <taxon>Bacillati</taxon>
        <taxon>Bacillota</taxon>
        <taxon>Bacilli</taxon>
        <taxon>Lactobacillales</taxon>
        <taxon>Streptococcaceae</taxon>
        <taxon>Streptococcus</taxon>
    </lineage>
</organism>
<keyword evidence="4" id="KW-0540">Nuclease</keyword>
<dbReference type="GO" id="GO:0005829">
    <property type="term" value="C:cytosol"/>
    <property type="evidence" value="ECO:0007669"/>
    <property type="project" value="TreeGrafter"/>
</dbReference>
<protein>
    <submittedName>
        <fullName evidence="4">Type II restriction endonuclease</fullName>
    </submittedName>
</protein>
<evidence type="ECO:0000313" key="4">
    <source>
        <dbReference type="EMBL" id="CKA92116.1"/>
    </source>
</evidence>
<dbReference type="PANTHER" id="PTHR47396">
    <property type="entry name" value="TYPE I RESTRICTION ENZYME ECOKI R PROTEIN"/>
    <property type="match status" value="1"/>
</dbReference>
<dbReference type="GO" id="GO:0005524">
    <property type="term" value="F:ATP binding"/>
    <property type="evidence" value="ECO:0007669"/>
    <property type="project" value="InterPro"/>
</dbReference>
<dbReference type="EMBL" id="CMJT01000007">
    <property type="protein sequence ID" value="CKA92116.1"/>
    <property type="molecule type" value="Genomic_DNA"/>
</dbReference>
<dbReference type="GO" id="GO:0016787">
    <property type="term" value="F:hydrolase activity"/>
    <property type="evidence" value="ECO:0007669"/>
    <property type="project" value="InterPro"/>
</dbReference>
<keyword evidence="1" id="KW-0227">DNA damage</keyword>